<accession>A0ABS4LT52</accession>
<evidence type="ECO:0000313" key="3">
    <source>
        <dbReference type="Proteomes" id="UP001519309"/>
    </source>
</evidence>
<dbReference type="PROSITE" id="PS51257">
    <property type="entry name" value="PROKAR_LIPOPROTEIN"/>
    <property type="match status" value="1"/>
</dbReference>
<keyword evidence="3" id="KW-1185">Reference proteome</keyword>
<organism evidence="2 3">
    <name type="scientific">Streptomyces griseochromogenes</name>
    <dbReference type="NCBI Taxonomy" id="68214"/>
    <lineage>
        <taxon>Bacteria</taxon>
        <taxon>Bacillati</taxon>
        <taxon>Actinomycetota</taxon>
        <taxon>Actinomycetes</taxon>
        <taxon>Kitasatosporales</taxon>
        <taxon>Streptomycetaceae</taxon>
        <taxon>Streptomyces</taxon>
    </lineage>
</organism>
<evidence type="ECO:0000256" key="1">
    <source>
        <dbReference type="SAM" id="SignalP"/>
    </source>
</evidence>
<reference evidence="2 3" key="1">
    <citation type="submission" date="2021-03" db="EMBL/GenBank/DDBJ databases">
        <title>Genomic Encyclopedia of Type Strains, Phase IV (KMG-IV): sequencing the most valuable type-strain genomes for metagenomic binning, comparative biology and taxonomic classification.</title>
        <authorList>
            <person name="Goeker M."/>
        </authorList>
    </citation>
    <scope>NUCLEOTIDE SEQUENCE [LARGE SCALE GENOMIC DNA]</scope>
    <source>
        <strain evidence="2 3">DSM 40499</strain>
    </source>
</reference>
<name>A0ABS4LT52_9ACTN</name>
<gene>
    <name evidence="2" type="ORF">J2Z21_003526</name>
</gene>
<dbReference type="Proteomes" id="UP001519309">
    <property type="component" value="Unassembled WGS sequence"/>
</dbReference>
<proteinExistence type="predicted"/>
<comment type="caution">
    <text evidence="2">The sequence shown here is derived from an EMBL/GenBank/DDBJ whole genome shotgun (WGS) entry which is preliminary data.</text>
</comment>
<protein>
    <recommendedName>
        <fullName evidence="4">Adhesin domain-containing protein</fullName>
    </recommendedName>
</protein>
<dbReference type="RefSeq" id="WP_237281802.1">
    <property type="nucleotide sequence ID" value="NZ_CP016279.1"/>
</dbReference>
<keyword evidence="1" id="KW-0732">Signal</keyword>
<feature type="signal peptide" evidence="1">
    <location>
        <begin position="1"/>
        <end position="25"/>
    </location>
</feature>
<dbReference type="EMBL" id="JAGGLP010000006">
    <property type="protein sequence ID" value="MBP2050587.1"/>
    <property type="molecule type" value="Genomic_DNA"/>
</dbReference>
<evidence type="ECO:0000313" key="2">
    <source>
        <dbReference type="EMBL" id="MBP2050587.1"/>
    </source>
</evidence>
<evidence type="ECO:0008006" key="4">
    <source>
        <dbReference type="Google" id="ProtNLM"/>
    </source>
</evidence>
<feature type="chain" id="PRO_5046228627" description="Adhesin domain-containing protein" evidence="1">
    <location>
        <begin position="26"/>
        <end position="229"/>
    </location>
</feature>
<sequence>MMIHRSAIRRLSAATAITAVVLLSACSTLDPDKHRVVGYGVSAPVHKLVIKGGTGDVRVTGGGSTVRVTERQSYRSAPPHTTHSTAADGTLTLTYDCQDCGVDYDVRVPTGTAVSVDEGTGDVSLTALGGPVKADTGTGTITGTRLTAQEARLTTQTGGVRAAFSRPPSVVHATTQTGSVDIAVPRGTPYAVQAGAQTGKVDVGVDRADDSPRSITARAQTGDVTVEAA</sequence>